<dbReference type="AlphaFoldDB" id="A0A5J4V7V2"/>
<proteinExistence type="predicted"/>
<name>A0A5J4V7V2_9EUKA</name>
<comment type="caution">
    <text evidence="1">The sequence shown here is derived from an EMBL/GenBank/DDBJ whole genome shotgun (WGS) entry which is preliminary data.</text>
</comment>
<reference evidence="1 2" key="1">
    <citation type="submission" date="2019-03" db="EMBL/GenBank/DDBJ databases">
        <title>Single cell metagenomics reveals metabolic interactions within the superorganism composed of flagellate Streblomastix strix and complex community of Bacteroidetes bacteria on its surface.</title>
        <authorList>
            <person name="Treitli S.C."/>
            <person name="Kolisko M."/>
            <person name="Husnik F."/>
            <person name="Keeling P."/>
            <person name="Hampl V."/>
        </authorList>
    </citation>
    <scope>NUCLEOTIDE SEQUENCE [LARGE SCALE GENOMIC DNA]</scope>
    <source>
        <strain evidence="1">ST1C</strain>
    </source>
</reference>
<protein>
    <submittedName>
        <fullName evidence="1">Uncharacterized protein</fullName>
    </submittedName>
</protein>
<evidence type="ECO:0000313" key="2">
    <source>
        <dbReference type="Proteomes" id="UP000324800"/>
    </source>
</evidence>
<sequence>MCHNQTSTFQTQLSSTWSELLFFYCETVNQGNGLSQPKKGKYSRISDSTKQIEVQSQKDPPCQEISIVTPEIHQHSSKIQVKLLKNNVSGLLGNIKDTFSDDVDYYTEFEDEFIESKCCEIFVDERDGEVSIRFLGQVKAIVRENWHFEPDTKDEVHYSFRQFESAEQMKILTACIPVDATQIKSSRLSDVVQFQSQKVPFRSQIYPSYEIFILLKTVLIKQTSKYAIYIQEGNYDEVYGKIQFCDV</sequence>
<accession>A0A5J4V7V2</accession>
<dbReference type="EMBL" id="SNRW01009062">
    <property type="protein sequence ID" value="KAA6378563.1"/>
    <property type="molecule type" value="Genomic_DNA"/>
</dbReference>
<organism evidence="1 2">
    <name type="scientific">Streblomastix strix</name>
    <dbReference type="NCBI Taxonomy" id="222440"/>
    <lineage>
        <taxon>Eukaryota</taxon>
        <taxon>Metamonada</taxon>
        <taxon>Preaxostyla</taxon>
        <taxon>Oxymonadida</taxon>
        <taxon>Streblomastigidae</taxon>
        <taxon>Streblomastix</taxon>
    </lineage>
</organism>
<gene>
    <name evidence="1" type="ORF">EZS28_025910</name>
</gene>
<evidence type="ECO:0000313" key="1">
    <source>
        <dbReference type="EMBL" id="KAA6378563.1"/>
    </source>
</evidence>
<dbReference type="Proteomes" id="UP000324800">
    <property type="component" value="Unassembled WGS sequence"/>
</dbReference>